<proteinExistence type="predicted"/>
<gene>
    <name evidence="1" type="ORF">C5E45_33995</name>
</gene>
<reference evidence="1 2" key="1">
    <citation type="submission" date="2018-02" db="EMBL/GenBank/DDBJ databases">
        <title>8 Nocardia nova and 1 Nocardia cyriacigeorgica strain used for evolution to TMP-SMX.</title>
        <authorList>
            <person name="Mehta H."/>
            <person name="Weng J."/>
            <person name="Shamoo Y."/>
        </authorList>
    </citation>
    <scope>NUCLEOTIDE SEQUENCE [LARGE SCALE GENOMIC DNA]</scope>
    <source>
        <strain evidence="1 2">MDA3139</strain>
    </source>
</reference>
<dbReference type="AlphaFoldDB" id="A0A2S6A8Z1"/>
<dbReference type="EMBL" id="PSZC01000047">
    <property type="protein sequence ID" value="PPJ29699.1"/>
    <property type="molecule type" value="Genomic_DNA"/>
</dbReference>
<dbReference type="RefSeq" id="WP_104380728.1">
    <property type="nucleotide sequence ID" value="NZ_PSZC01000047.1"/>
</dbReference>
<evidence type="ECO:0000313" key="2">
    <source>
        <dbReference type="Proteomes" id="UP000239874"/>
    </source>
</evidence>
<organism evidence="1 2">
    <name type="scientific">Nocardia nova</name>
    <dbReference type="NCBI Taxonomy" id="37330"/>
    <lineage>
        <taxon>Bacteria</taxon>
        <taxon>Bacillati</taxon>
        <taxon>Actinomycetota</taxon>
        <taxon>Actinomycetes</taxon>
        <taxon>Mycobacteriales</taxon>
        <taxon>Nocardiaceae</taxon>
        <taxon>Nocardia</taxon>
    </lineage>
</organism>
<protein>
    <submittedName>
        <fullName evidence="1">Uncharacterized protein</fullName>
    </submittedName>
</protein>
<sequence length="125" mass="13236">MNDTPCAPAALAAALHDVFAASNHAPDSLELWLTVTAEATRHLSGPHTAPSWLPVFTVYRAQRTDARYDPATATVEITSGPLTGTTYPDTASVAEAVTTAHPGTRQASDAEMRVPTWRLTLAASH</sequence>
<accession>A0A2S6A8Z1</accession>
<name>A0A2S6A8Z1_9NOCA</name>
<dbReference type="Proteomes" id="UP000239874">
    <property type="component" value="Unassembled WGS sequence"/>
</dbReference>
<comment type="caution">
    <text evidence="1">The sequence shown here is derived from an EMBL/GenBank/DDBJ whole genome shotgun (WGS) entry which is preliminary data.</text>
</comment>
<evidence type="ECO:0000313" key="1">
    <source>
        <dbReference type="EMBL" id="PPJ29699.1"/>
    </source>
</evidence>